<keyword evidence="3 5" id="KW-1133">Transmembrane helix</keyword>
<reference evidence="6 7" key="1">
    <citation type="submission" date="2016-07" db="EMBL/GenBank/DDBJ databases">
        <title>Pervasive Adenine N6-methylation of Active Genes in Fungi.</title>
        <authorList>
            <consortium name="DOE Joint Genome Institute"/>
            <person name="Mondo S.J."/>
            <person name="Dannebaum R.O."/>
            <person name="Kuo R.C."/>
            <person name="Labutti K."/>
            <person name="Haridas S."/>
            <person name="Kuo A."/>
            <person name="Salamov A."/>
            <person name="Ahrendt S.R."/>
            <person name="Lipzen A."/>
            <person name="Sullivan W."/>
            <person name="Andreopoulos W.B."/>
            <person name="Clum A."/>
            <person name="Lindquist E."/>
            <person name="Daum C."/>
            <person name="Ramamoorthy G.K."/>
            <person name="Gryganskyi A."/>
            <person name="Culley D."/>
            <person name="Magnuson J.K."/>
            <person name="James T.Y."/>
            <person name="O'Malley M.A."/>
            <person name="Stajich J.E."/>
            <person name="Spatafora J.W."/>
            <person name="Visel A."/>
            <person name="Grigoriev I.V."/>
        </authorList>
    </citation>
    <scope>NUCLEOTIDE SEQUENCE [LARGE SCALE GENOMIC DNA]</scope>
    <source>
        <strain evidence="6 7">CBS 931.73</strain>
    </source>
</reference>
<accession>A0A1Y1YA57</accession>
<gene>
    <name evidence="6" type="ORF">K493DRAFT_373199</name>
</gene>
<evidence type="ECO:0000256" key="5">
    <source>
        <dbReference type="SAM" id="Phobius"/>
    </source>
</evidence>
<feature type="transmembrane region" description="Helical" evidence="5">
    <location>
        <begin position="141"/>
        <end position="163"/>
    </location>
</feature>
<proteinExistence type="predicted"/>
<dbReference type="AlphaFoldDB" id="A0A1Y1YA57"/>
<evidence type="ECO:0000313" key="7">
    <source>
        <dbReference type="Proteomes" id="UP000193498"/>
    </source>
</evidence>
<evidence type="ECO:0000256" key="3">
    <source>
        <dbReference type="ARBA" id="ARBA00022989"/>
    </source>
</evidence>
<feature type="transmembrane region" description="Helical" evidence="5">
    <location>
        <begin position="30"/>
        <end position="55"/>
    </location>
</feature>
<dbReference type="EMBL" id="MCFE01000195">
    <property type="protein sequence ID" value="ORX94795.1"/>
    <property type="molecule type" value="Genomic_DNA"/>
</dbReference>
<protein>
    <recommendedName>
        <fullName evidence="8">G-protein coupled receptors family 2 profile 2 domain-containing protein</fullName>
    </recommendedName>
</protein>
<evidence type="ECO:0008006" key="8">
    <source>
        <dbReference type="Google" id="ProtNLM"/>
    </source>
</evidence>
<comment type="caution">
    <text evidence="6">The sequence shown here is derived from an EMBL/GenBank/DDBJ whole genome shotgun (WGS) entry which is preliminary data.</text>
</comment>
<evidence type="ECO:0000256" key="2">
    <source>
        <dbReference type="ARBA" id="ARBA00022692"/>
    </source>
</evidence>
<evidence type="ECO:0000256" key="4">
    <source>
        <dbReference type="ARBA" id="ARBA00023136"/>
    </source>
</evidence>
<feature type="transmembrane region" description="Helical" evidence="5">
    <location>
        <begin position="232"/>
        <end position="257"/>
    </location>
</feature>
<comment type="subcellular location">
    <subcellularLocation>
        <location evidence="1">Membrane</location>
        <topology evidence="1">Multi-pass membrane protein</topology>
    </subcellularLocation>
</comment>
<dbReference type="Proteomes" id="UP000193498">
    <property type="component" value="Unassembled WGS sequence"/>
</dbReference>
<dbReference type="InParanoid" id="A0A1Y1YA57"/>
<keyword evidence="4 5" id="KW-0472">Membrane</keyword>
<keyword evidence="7" id="KW-1185">Reference proteome</keyword>
<organism evidence="6 7">
    <name type="scientific">Basidiobolus meristosporus CBS 931.73</name>
    <dbReference type="NCBI Taxonomy" id="1314790"/>
    <lineage>
        <taxon>Eukaryota</taxon>
        <taxon>Fungi</taxon>
        <taxon>Fungi incertae sedis</taxon>
        <taxon>Zoopagomycota</taxon>
        <taxon>Entomophthoromycotina</taxon>
        <taxon>Basidiobolomycetes</taxon>
        <taxon>Basidiobolales</taxon>
        <taxon>Basidiobolaceae</taxon>
        <taxon>Basidiobolus</taxon>
    </lineage>
</organism>
<keyword evidence="2 5" id="KW-0812">Transmembrane</keyword>
<dbReference type="PANTHER" id="PTHR23112">
    <property type="entry name" value="G PROTEIN-COUPLED RECEPTOR 157-RELATED"/>
    <property type="match status" value="1"/>
</dbReference>
<evidence type="ECO:0000313" key="6">
    <source>
        <dbReference type="EMBL" id="ORX94795.1"/>
    </source>
</evidence>
<feature type="transmembrane region" description="Helical" evidence="5">
    <location>
        <begin position="277"/>
        <end position="300"/>
    </location>
</feature>
<dbReference type="PANTHER" id="PTHR23112:SF0">
    <property type="entry name" value="TRANSMEMBRANE PROTEIN 116"/>
    <property type="match status" value="1"/>
</dbReference>
<dbReference type="GO" id="GO:0005886">
    <property type="term" value="C:plasma membrane"/>
    <property type="evidence" value="ECO:0007669"/>
    <property type="project" value="TreeGrafter"/>
</dbReference>
<feature type="transmembrane region" description="Helical" evidence="5">
    <location>
        <begin position="183"/>
        <end position="205"/>
    </location>
</feature>
<dbReference type="GO" id="GO:0007189">
    <property type="term" value="P:adenylate cyclase-activating G protein-coupled receptor signaling pathway"/>
    <property type="evidence" value="ECO:0007669"/>
    <property type="project" value="TreeGrafter"/>
</dbReference>
<dbReference type="GO" id="GO:0004930">
    <property type="term" value="F:G protein-coupled receptor activity"/>
    <property type="evidence" value="ECO:0007669"/>
    <property type="project" value="TreeGrafter"/>
</dbReference>
<feature type="transmembrane region" description="Helical" evidence="5">
    <location>
        <begin position="104"/>
        <end position="129"/>
    </location>
</feature>
<evidence type="ECO:0000256" key="1">
    <source>
        <dbReference type="ARBA" id="ARBA00004141"/>
    </source>
</evidence>
<name>A0A1Y1YA57_9FUNG</name>
<dbReference type="OrthoDB" id="3251871at2759"/>
<sequence length="373" mass="42659">MAVIDPNAQGALGWEMNPEDRQRQDTFMQFVKFCSIASFAITVLVFILSVSFYIARPQITNKISFKLTMCVVLFEMIFHGTTAYRTQESLLAIVPSQACFWIRLILNFSKIMIVLLTCTIAFNLDLVFIHQKLDASRYHKWYIPFSLCTGLALTIPSAIYSYVKGVCWLGDPSQSLLIALEWWIANYVWLIIGLIYSLIVVVRVIRVLRRHEQYIEAFNPHETRMHENLKRVIFRIIMYVTIPIITFTPAIISFFFQTIGFTLSDEEYGGFYAQVDTFFWILAEGFTTSTGILTGLVFSLDPVVKNVYLSFGKQARRQPELVSKFPKKSGTPEILLRDHMIANDIDTNVEGYDIDISIPTTNVSSPSKTLSLL</sequence>